<dbReference type="InterPro" id="IPR013783">
    <property type="entry name" value="Ig-like_fold"/>
</dbReference>
<feature type="compositionally biased region" description="Basic and acidic residues" evidence="2">
    <location>
        <begin position="334"/>
        <end position="353"/>
    </location>
</feature>
<evidence type="ECO:0000256" key="1">
    <source>
        <dbReference type="ARBA" id="ARBA00023180"/>
    </source>
</evidence>
<feature type="region of interest" description="Disordered" evidence="2">
    <location>
        <begin position="315"/>
        <end position="370"/>
    </location>
</feature>
<dbReference type="Gene3D" id="3.30.500.10">
    <property type="entry name" value="MHC class I-like antigen recognition-like"/>
    <property type="match status" value="1"/>
</dbReference>
<evidence type="ECO:0000313" key="5">
    <source>
        <dbReference type="Proteomes" id="UP000694424"/>
    </source>
</evidence>
<dbReference type="GO" id="GO:0030883">
    <property type="term" value="F:endogenous lipid antigen binding"/>
    <property type="evidence" value="ECO:0007669"/>
    <property type="project" value="TreeGrafter"/>
</dbReference>
<accession>A0A8B9P452</accession>
<reference evidence="4" key="1">
    <citation type="submission" date="2025-08" db="UniProtKB">
        <authorList>
            <consortium name="Ensembl"/>
        </authorList>
    </citation>
    <scope>IDENTIFICATION</scope>
</reference>
<feature type="compositionally biased region" description="Pro residues" evidence="2">
    <location>
        <begin position="42"/>
        <end position="56"/>
    </location>
</feature>
<dbReference type="GO" id="GO:0048007">
    <property type="term" value="P:antigen processing and presentation, exogenous lipid antigen via MHC class Ib"/>
    <property type="evidence" value="ECO:0007669"/>
    <property type="project" value="TreeGrafter"/>
</dbReference>
<dbReference type="InterPro" id="IPR036179">
    <property type="entry name" value="Ig-like_dom_sf"/>
</dbReference>
<dbReference type="PROSITE" id="PS50835">
    <property type="entry name" value="IG_LIKE"/>
    <property type="match status" value="1"/>
</dbReference>
<dbReference type="PANTHER" id="PTHR16675">
    <property type="entry name" value="MHC CLASS I-RELATED"/>
    <property type="match status" value="1"/>
</dbReference>
<dbReference type="GO" id="GO:0006955">
    <property type="term" value="P:immune response"/>
    <property type="evidence" value="ECO:0007669"/>
    <property type="project" value="TreeGrafter"/>
</dbReference>
<feature type="domain" description="Ig-like" evidence="3">
    <location>
        <begin position="228"/>
        <end position="310"/>
    </location>
</feature>
<name>A0A8B9P452_APTOW</name>
<evidence type="ECO:0000259" key="3">
    <source>
        <dbReference type="PROSITE" id="PS50835"/>
    </source>
</evidence>
<dbReference type="SUPFAM" id="SSF54452">
    <property type="entry name" value="MHC antigen-recognition domain"/>
    <property type="match status" value="1"/>
</dbReference>
<dbReference type="InterPro" id="IPR011161">
    <property type="entry name" value="MHC_I-like_Ag-recog"/>
</dbReference>
<dbReference type="GO" id="GO:0009897">
    <property type="term" value="C:external side of plasma membrane"/>
    <property type="evidence" value="ECO:0007669"/>
    <property type="project" value="TreeGrafter"/>
</dbReference>
<feature type="compositionally biased region" description="Basic residues" evidence="2">
    <location>
        <begin position="324"/>
        <end position="333"/>
    </location>
</feature>
<dbReference type="Gene3D" id="2.60.40.10">
    <property type="entry name" value="Immunoglobulins"/>
    <property type="match status" value="1"/>
</dbReference>
<dbReference type="GO" id="GO:0030884">
    <property type="term" value="F:exogenous lipid antigen binding"/>
    <property type="evidence" value="ECO:0007669"/>
    <property type="project" value="TreeGrafter"/>
</dbReference>
<dbReference type="Ensembl" id="ENSAOWT00000005911.1">
    <property type="protein sequence ID" value="ENSAOWP00000005194.1"/>
    <property type="gene ID" value="ENSAOWG00000003586.1"/>
</dbReference>
<dbReference type="AlphaFoldDB" id="A0A8B9P452"/>
<dbReference type="InterPro" id="IPR011162">
    <property type="entry name" value="MHC_I/II-like_Ag-recog"/>
</dbReference>
<dbReference type="PANTHER" id="PTHR16675:SF160">
    <property type="entry name" value="T-CELL SURFACE GLYCOPROTEIN CD1A"/>
    <property type="match status" value="1"/>
</dbReference>
<dbReference type="InterPro" id="IPR037055">
    <property type="entry name" value="MHC_I-like_Ag-recog_sf"/>
</dbReference>
<reference evidence="4" key="2">
    <citation type="submission" date="2025-09" db="UniProtKB">
        <authorList>
            <consortium name="Ensembl"/>
        </authorList>
    </citation>
    <scope>IDENTIFICATION</scope>
</reference>
<dbReference type="GO" id="GO:0048006">
    <property type="term" value="P:antigen processing and presentation, endogenous lipid antigen via MHC class Ib"/>
    <property type="evidence" value="ECO:0007669"/>
    <property type="project" value="TreeGrafter"/>
</dbReference>
<dbReference type="SUPFAM" id="SSF48726">
    <property type="entry name" value="Immunoglobulin"/>
    <property type="match status" value="1"/>
</dbReference>
<dbReference type="InterPro" id="IPR003597">
    <property type="entry name" value="Ig_C1-set"/>
</dbReference>
<dbReference type="GO" id="GO:0005615">
    <property type="term" value="C:extracellular space"/>
    <property type="evidence" value="ECO:0007669"/>
    <property type="project" value="TreeGrafter"/>
</dbReference>
<organism evidence="4 5">
    <name type="scientific">Apteryx owenii</name>
    <name type="common">Little spotted kiwi</name>
    <dbReference type="NCBI Taxonomy" id="8824"/>
    <lineage>
        <taxon>Eukaryota</taxon>
        <taxon>Metazoa</taxon>
        <taxon>Chordata</taxon>
        <taxon>Craniata</taxon>
        <taxon>Vertebrata</taxon>
        <taxon>Euteleostomi</taxon>
        <taxon>Archelosauria</taxon>
        <taxon>Archosauria</taxon>
        <taxon>Dinosauria</taxon>
        <taxon>Saurischia</taxon>
        <taxon>Theropoda</taxon>
        <taxon>Coelurosauria</taxon>
        <taxon>Aves</taxon>
        <taxon>Palaeognathae</taxon>
        <taxon>Apterygiformes</taxon>
        <taxon>Apterygidae</taxon>
        <taxon>Apteryx</taxon>
    </lineage>
</organism>
<keyword evidence="1" id="KW-0325">Glycoprotein</keyword>
<proteinExistence type="predicted"/>
<keyword evidence="5" id="KW-1185">Reference proteome</keyword>
<dbReference type="InterPro" id="IPR050208">
    <property type="entry name" value="MHC_class-I_related"/>
</dbReference>
<dbReference type="GO" id="GO:0001916">
    <property type="term" value="P:positive regulation of T cell mediated cytotoxicity"/>
    <property type="evidence" value="ECO:0007669"/>
    <property type="project" value="TreeGrafter"/>
</dbReference>
<feature type="compositionally biased region" description="Acidic residues" evidence="2">
    <location>
        <begin position="20"/>
        <end position="32"/>
    </location>
</feature>
<evidence type="ECO:0000256" key="2">
    <source>
        <dbReference type="SAM" id="MobiDB-lite"/>
    </source>
</evidence>
<dbReference type="Pfam" id="PF16497">
    <property type="entry name" value="MHC_I_3"/>
    <property type="match status" value="1"/>
</dbReference>
<dbReference type="InterPro" id="IPR007110">
    <property type="entry name" value="Ig-like_dom"/>
</dbReference>
<dbReference type="Pfam" id="PF07654">
    <property type="entry name" value="C1-set"/>
    <property type="match status" value="1"/>
</dbReference>
<feature type="region of interest" description="Disordered" evidence="2">
    <location>
        <begin position="1"/>
        <end position="56"/>
    </location>
</feature>
<dbReference type="Proteomes" id="UP000694424">
    <property type="component" value="Unplaced"/>
</dbReference>
<protein>
    <recommendedName>
        <fullName evidence="3">Ig-like domain-containing protein</fullName>
    </recommendedName>
</protein>
<evidence type="ECO:0000313" key="4">
    <source>
        <dbReference type="Ensembl" id="ENSAOWP00000005194.1"/>
    </source>
</evidence>
<sequence length="370" mass="40422">MPWRRQAPPALTIPSRWAGDEEEEEEEEEEEGGAAPGSPHAVPGPPQTLAPSLPPGPLSLQLLRTSIIFGLGSSDTGGLALLGDVETSAMDQSTTLPTWLTRSRGRGPWRVSSTQPGVTSHLRLQARDASSAPAVPMVVQCSMGCQVGPNGSIYDAAYNGQDFMSYSMGNSSRACKRDEDLAWYVQMVLNHDEGTHDALTHLLNVTCIKILRRLAQHGREDVERQVKPVTVIFTRAPSPAHLLLVCHVTGFYPQPIHVNWLQDGQEVPPGPELNSTPTLPNADLTYQLRSVLAVAPHDGHSYACRMRHSSLGGRSLLVPWGRSGRQRKKKKSRECRMEEEKSGSRRRGTERGGRQGAGQAREMAWANLPA</sequence>
<dbReference type="SMART" id="SM00407">
    <property type="entry name" value="IGc1"/>
    <property type="match status" value="1"/>
</dbReference>
<dbReference type="GO" id="GO:0071723">
    <property type="term" value="F:lipopeptide binding"/>
    <property type="evidence" value="ECO:0007669"/>
    <property type="project" value="TreeGrafter"/>
</dbReference>